<organism evidence="12 13">
    <name type="scientific">Litorivita pollutaquae</name>
    <dbReference type="NCBI Taxonomy" id="2200892"/>
    <lineage>
        <taxon>Bacteria</taxon>
        <taxon>Pseudomonadati</taxon>
        <taxon>Pseudomonadota</taxon>
        <taxon>Alphaproteobacteria</taxon>
        <taxon>Rhodobacterales</taxon>
        <taxon>Paracoccaceae</taxon>
        <taxon>Litorivita</taxon>
    </lineage>
</organism>
<evidence type="ECO:0000256" key="10">
    <source>
        <dbReference type="RuleBase" id="RU364125"/>
    </source>
</evidence>
<dbReference type="RefSeq" id="WP_110796151.1">
    <property type="nucleotide sequence ID" value="NZ_KZ826485.1"/>
</dbReference>
<dbReference type="Proteomes" id="UP000248012">
    <property type="component" value="Unassembled WGS sequence"/>
</dbReference>
<dbReference type="OrthoDB" id="7864548at2"/>
<keyword evidence="7 10" id="KW-0283">Flagellar rotation</keyword>
<reference evidence="12 13" key="1">
    <citation type="submission" date="2018-05" db="EMBL/GenBank/DDBJ databases">
        <title>Oceanovita maritima gen. nov., sp. nov., a marine bacterium in the family Rhodobacteraceae isolated from surface seawater of Lundu port Xiamen, China.</title>
        <authorList>
            <person name="Hetharua B.H."/>
            <person name="Min D."/>
            <person name="Liao H."/>
            <person name="Tian Y."/>
        </authorList>
    </citation>
    <scope>NUCLEOTIDE SEQUENCE [LARGE SCALE GENOMIC DNA]</scope>
    <source>
        <strain evidence="12 13">FSX-11</strain>
    </source>
</reference>
<keyword evidence="9 10" id="KW-0472">Membrane</keyword>
<evidence type="ECO:0000256" key="7">
    <source>
        <dbReference type="ARBA" id="ARBA00022779"/>
    </source>
</evidence>
<evidence type="ECO:0000313" key="13">
    <source>
        <dbReference type="Proteomes" id="UP000248012"/>
    </source>
</evidence>
<dbReference type="AlphaFoldDB" id="A0A2V4NLZ6"/>
<dbReference type="GO" id="GO:0005886">
    <property type="term" value="C:plasma membrane"/>
    <property type="evidence" value="ECO:0007669"/>
    <property type="project" value="UniProtKB-SubCell"/>
</dbReference>
<dbReference type="Pfam" id="PF03748">
    <property type="entry name" value="FliL"/>
    <property type="match status" value="1"/>
</dbReference>
<dbReference type="GO" id="GO:0006935">
    <property type="term" value="P:chemotaxis"/>
    <property type="evidence" value="ECO:0007669"/>
    <property type="project" value="UniProtKB-KW"/>
</dbReference>
<keyword evidence="5 10" id="KW-0145">Chemotaxis</keyword>
<dbReference type="GO" id="GO:0071973">
    <property type="term" value="P:bacterial-type flagellum-dependent cell motility"/>
    <property type="evidence" value="ECO:0007669"/>
    <property type="project" value="InterPro"/>
</dbReference>
<evidence type="ECO:0000256" key="9">
    <source>
        <dbReference type="ARBA" id="ARBA00023136"/>
    </source>
</evidence>
<feature type="compositionally biased region" description="Basic and acidic residues" evidence="11">
    <location>
        <begin position="48"/>
        <end position="60"/>
    </location>
</feature>
<evidence type="ECO:0000313" key="12">
    <source>
        <dbReference type="EMBL" id="PYC47367.1"/>
    </source>
</evidence>
<feature type="region of interest" description="Disordered" evidence="11">
    <location>
        <begin position="45"/>
        <end position="67"/>
    </location>
</feature>
<evidence type="ECO:0000256" key="8">
    <source>
        <dbReference type="ARBA" id="ARBA00022989"/>
    </source>
</evidence>
<gene>
    <name evidence="12" type="ORF">DI396_10380</name>
</gene>
<evidence type="ECO:0000256" key="5">
    <source>
        <dbReference type="ARBA" id="ARBA00022500"/>
    </source>
</evidence>
<keyword evidence="12" id="KW-0969">Cilium</keyword>
<sequence>MKKLLPILLALIGIGGGIGAGVMLRPPPAEVVEIQPCGDGSDIAKSAAHGDDYGADHGDEGSTGPEGELREYVKLNNQFVVPVVTESKVEALVVLSLSVEVGPGQKELVYAREPKLRDSFLQVLFDHANMGGFRGAFTNANNMDVLRNALNEAARKAIGDTISDVLITEIARQDV</sequence>
<comment type="subcellular location">
    <subcellularLocation>
        <location evidence="10">Cell inner membrane</location>
    </subcellularLocation>
    <subcellularLocation>
        <location evidence="2">Cell membrane</location>
        <topology evidence="2">Single-pass membrane protein</topology>
    </subcellularLocation>
</comment>
<evidence type="ECO:0000256" key="1">
    <source>
        <dbReference type="ARBA" id="ARBA00002254"/>
    </source>
</evidence>
<comment type="caution">
    <text evidence="12">The sequence shown here is derived from an EMBL/GenBank/DDBJ whole genome shotgun (WGS) entry which is preliminary data.</text>
</comment>
<evidence type="ECO:0000256" key="11">
    <source>
        <dbReference type="SAM" id="MobiDB-lite"/>
    </source>
</evidence>
<keyword evidence="4" id="KW-1003">Cell membrane</keyword>
<keyword evidence="12" id="KW-0966">Cell projection</keyword>
<evidence type="ECO:0000256" key="2">
    <source>
        <dbReference type="ARBA" id="ARBA00004162"/>
    </source>
</evidence>
<proteinExistence type="inferred from homology"/>
<evidence type="ECO:0000256" key="4">
    <source>
        <dbReference type="ARBA" id="ARBA00022475"/>
    </source>
</evidence>
<comment type="function">
    <text evidence="1 10">Controls the rotational direction of flagella during chemotaxis.</text>
</comment>
<keyword evidence="8" id="KW-1133">Transmembrane helix</keyword>
<accession>A0A2V4NLZ6</accession>
<keyword evidence="10" id="KW-0997">Cell inner membrane</keyword>
<keyword evidence="13" id="KW-1185">Reference proteome</keyword>
<dbReference type="InterPro" id="IPR005503">
    <property type="entry name" value="FliL"/>
</dbReference>
<evidence type="ECO:0000256" key="6">
    <source>
        <dbReference type="ARBA" id="ARBA00022692"/>
    </source>
</evidence>
<protein>
    <recommendedName>
        <fullName evidence="10">Flagellar protein FliL</fullName>
    </recommendedName>
</protein>
<keyword evidence="6" id="KW-0812">Transmembrane</keyword>
<evidence type="ECO:0000256" key="3">
    <source>
        <dbReference type="ARBA" id="ARBA00008281"/>
    </source>
</evidence>
<comment type="similarity">
    <text evidence="3 10">Belongs to the FliL family.</text>
</comment>
<keyword evidence="12" id="KW-0282">Flagellum</keyword>
<dbReference type="GO" id="GO:0009425">
    <property type="term" value="C:bacterial-type flagellum basal body"/>
    <property type="evidence" value="ECO:0007669"/>
    <property type="project" value="InterPro"/>
</dbReference>
<dbReference type="EMBL" id="QFVT01000006">
    <property type="protein sequence ID" value="PYC47367.1"/>
    <property type="molecule type" value="Genomic_DNA"/>
</dbReference>
<name>A0A2V4NLZ6_9RHOB</name>